<dbReference type="FunFam" id="1.20.1610.10:FF:000001">
    <property type="entry name" value="Putative alpha-1,2-mannosidase"/>
    <property type="match status" value="1"/>
</dbReference>
<comment type="subunit">
    <text evidence="2">Monomer.</text>
</comment>
<dbReference type="FunFam" id="3.30.2080.10:FF:000001">
    <property type="entry name" value="Alpha-1,2-mannosidase subfamily"/>
    <property type="match status" value="1"/>
</dbReference>
<dbReference type="InterPro" id="IPR041371">
    <property type="entry name" value="GH92_N"/>
</dbReference>
<dbReference type="InterPro" id="IPR008928">
    <property type="entry name" value="6-hairpin_glycosidase_sf"/>
</dbReference>
<dbReference type="InterPro" id="IPR050883">
    <property type="entry name" value="PNGase"/>
</dbReference>
<dbReference type="SUPFAM" id="SSF48208">
    <property type="entry name" value="Six-hairpin glycosidases"/>
    <property type="match status" value="1"/>
</dbReference>
<feature type="domain" description="Glycosyl hydrolase family 92" evidence="5">
    <location>
        <begin position="270"/>
        <end position="739"/>
    </location>
</feature>
<dbReference type="PANTHER" id="PTHR12143">
    <property type="entry name" value="PEPTIDE N-GLYCANASE PNGASE -RELATED"/>
    <property type="match status" value="1"/>
</dbReference>
<dbReference type="Gene3D" id="1.20.1610.10">
    <property type="entry name" value="alpha-1,2-mannosidases domains"/>
    <property type="match status" value="1"/>
</dbReference>
<dbReference type="GO" id="GO:0005975">
    <property type="term" value="P:carbohydrate metabolic process"/>
    <property type="evidence" value="ECO:0007669"/>
    <property type="project" value="InterPro"/>
</dbReference>
<dbReference type="GO" id="GO:0000224">
    <property type="term" value="F:peptide-N4-(N-acetyl-beta-glucosaminyl)asparagine amidase activity"/>
    <property type="evidence" value="ECO:0007669"/>
    <property type="project" value="TreeGrafter"/>
</dbReference>
<gene>
    <name evidence="7" type="ORF">GM418_03615</name>
</gene>
<feature type="signal peptide" evidence="4">
    <location>
        <begin position="1"/>
        <end position="18"/>
    </location>
</feature>
<evidence type="ECO:0000313" key="8">
    <source>
        <dbReference type="Proteomes" id="UP000428260"/>
    </source>
</evidence>
<name>A0A6I6JKD3_9BACT</name>
<keyword evidence="3" id="KW-0106">Calcium</keyword>
<evidence type="ECO:0000256" key="4">
    <source>
        <dbReference type="SAM" id="SignalP"/>
    </source>
</evidence>
<dbReference type="Gene3D" id="3.30.2080.10">
    <property type="entry name" value="GH92 mannosidase domain"/>
    <property type="match status" value="1"/>
</dbReference>
<dbReference type="Proteomes" id="UP000428260">
    <property type="component" value="Chromosome"/>
</dbReference>
<dbReference type="InterPro" id="IPR012939">
    <property type="entry name" value="Glyco_hydro_92"/>
</dbReference>
<comment type="cofactor">
    <cofactor evidence="1">
        <name>Ca(2+)</name>
        <dbReference type="ChEBI" id="CHEBI:29108"/>
    </cofactor>
</comment>
<dbReference type="Gene3D" id="2.70.98.10">
    <property type="match status" value="1"/>
</dbReference>
<evidence type="ECO:0000313" key="7">
    <source>
        <dbReference type="EMBL" id="QGY42771.1"/>
    </source>
</evidence>
<dbReference type="Pfam" id="PF07971">
    <property type="entry name" value="Glyco_hydro_92"/>
    <property type="match status" value="1"/>
</dbReference>
<keyword evidence="8" id="KW-1185">Reference proteome</keyword>
<evidence type="ECO:0000256" key="3">
    <source>
        <dbReference type="ARBA" id="ARBA00022837"/>
    </source>
</evidence>
<dbReference type="KEGG" id="mcos:GM418_03615"/>
<feature type="chain" id="PRO_5026291486" evidence="4">
    <location>
        <begin position="19"/>
        <end position="743"/>
    </location>
</feature>
<evidence type="ECO:0000259" key="6">
    <source>
        <dbReference type="Pfam" id="PF17678"/>
    </source>
</evidence>
<evidence type="ECO:0000256" key="1">
    <source>
        <dbReference type="ARBA" id="ARBA00001913"/>
    </source>
</evidence>
<reference evidence="7 8" key="1">
    <citation type="submission" date="2019-11" db="EMBL/GenBank/DDBJ databases">
        <authorList>
            <person name="Zheng R.K."/>
            <person name="Sun C.M."/>
        </authorList>
    </citation>
    <scope>NUCLEOTIDE SEQUENCE [LARGE SCALE GENOMIC DNA]</scope>
    <source>
        <strain evidence="7 8">WC007</strain>
    </source>
</reference>
<dbReference type="GO" id="GO:0006516">
    <property type="term" value="P:glycoprotein catabolic process"/>
    <property type="evidence" value="ECO:0007669"/>
    <property type="project" value="TreeGrafter"/>
</dbReference>
<sequence>MKKYIFAFVAASLLAACAPKKNIETLSTYVNPFIGTDAHGHTYPGPLLPWGMVQLSPDTGNEDWDWCSGYHSSDNTIMGFSHKHLSGTGIPDMGDILLMPMTGWQKFEPGSKENPDEGYRSRFLKEKEHAKPGYYSVTLDDYNVDVELTATNRVGVHRYTFNNPENNSGWIIIDLGHGLSDKNLLNRFEISGDNKVSGYRHSTAFVKNQHVFFTAEFSKPIKSYITLIDGIKGNEQKGEGEVCKLALQFEVKPNEEIIAKVGISNVDEAGAENNISEEMPDWDFDKVASDAAAVWENNLSKIKIDCDDSDEKTIFYTAFYHNMISPNLISDADGRYRGWDGEVHKNTQEFYTNYSLWDTYRGVHPFVGLMFPEMDEKFINSMLERYNEIGELPINEYGINETFAMIGHHAIPVLADAMINGFGKFDEKLAYEAAKHAQTTDDFNMKADWEKYIRYGYLPSDSIIVESVSRTLEFAYNDWCVAQMAKHLGYTEDAEYFTKRSQFYRNVFDEKTKLMRGRKSDGSWVTPFDKFKVSHAGTGGGDYTEANAWQYTWHVQHDIPGLIDLMGGNEAFVTKLDSLFAFNSDVYGDGLTLDVTGLIGQYAHGNEPCHHVPYLYDVAGAPWKTQEKVSEIKNTLYQNSRDGLCGNDDCGQLSVWYLWGALGFYPVCPGDDYYLIGSPSFPKATLELSNGKTFVIDAKNASKQNIYIQSMKLNGLDYSTYELNVKDVVAGGQLDFVMAASPK</sequence>
<dbReference type="RefSeq" id="WP_158863239.1">
    <property type="nucleotide sequence ID" value="NZ_CP046401.1"/>
</dbReference>
<evidence type="ECO:0000256" key="2">
    <source>
        <dbReference type="ARBA" id="ARBA00011245"/>
    </source>
</evidence>
<keyword evidence="4" id="KW-0732">Signal</keyword>
<dbReference type="PROSITE" id="PS51257">
    <property type="entry name" value="PROKAR_LIPOPROTEIN"/>
    <property type="match status" value="1"/>
</dbReference>
<dbReference type="PANTHER" id="PTHR12143:SF39">
    <property type="entry name" value="SECRETED PROTEIN"/>
    <property type="match status" value="1"/>
</dbReference>
<dbReference type="Pfam" id="PF17678">
    <property type="entry name" value="Glyco_hydro_92N"/>
    <property type="match status" value="1"/>
</dbReference>
<organism evidence="7 8">
    <name type="scientific">Maribellus comscasis</name>
    <dbReference type="NCBI Taxonomy" id="2681766"/>
    <lineage>
        <taxon>Bacteria</taxon>
        <taxon>Pseudomonadati</taxon>
        <taxon>Bacteroidota</taxon>
        <taxon>Bacteroidia</taxon>
        <taxon>Marinilabiliales</taxon>
        <taxon>Prolixibacteraceae</taxon>
        <taxon>Maribellus</taxon>
    </lineage>
</organism>
<protein>
    <submittedName>
        <fullName evidence="7">Glycoside hydrolase family 92 protein</fullName>
    </submittedName>
</protein>
<dbReference type="NCBIfam" id="TIGR01180">
    <property type="entry name" value="aman2_put"/>
    <property type="match status" value="1"/>
</dbReference>
<accession>A0A6I6JKD3</accession>
<dbReference type="InterPro" id="IPR014718">
    <property type="entry name" value="GH-type_carb-bd"/>
</dbReference>
<feature type="domain" description="Glycosyl hydrolase family 92 N-terminal" evidence="6">
    <location>
        <begin position="29"/>
        <end position="264"/>
    </location>
</feature>
<dbReference type="EMBL" id="CP046401">
    <property type="protein sequence ID" value="QGY42771.1"/>
    <property type="molecule type" value="Genomic_DNA"/>
</dbReference>
<evidence type="ECO:0000259" key="5">
    <source>
        <dbReference type="Pfam" id="PF07971"/>
    </source>
</evidence>
<dbReference type="GO" id="GO:0005829">
    <property type="term" value="C:cytosol"/>
    <property type="evidence" value="ECO:0007669"/>
    <property type="project" value="TreeGrafter"/>
</dbReference>
<keyword evidence="7" id="KW-0378">Hydrolase</keyword>
<dbReference type="GO" id="GO:0030246">
    <property type="term" value="F:carbohydrate binding"/>
    <property type="evidence" value="ECO:0007669"/>
    <property type="project" value="InterPro"/>
</dbReference>
<dbReference type="AlphaFoldDB" id="A0A6I6JKD3"/>
<dbReference type="InterPro" id="IPR005887">
    <property type="entry name" value="GH92_a_mannosidase_put"/>
</dbReference>
<proteinExistence type="predicted"/>
<dbReference type="Gene3D" id="1.20.1050.60">
    <property type="entry name" value="alpha-1,2-mannosidase"/>
    <property type="match status" value="1"/>
</dbReference>